<dbReference type="InterPro" id="IPR014710">
    <property type="entry name" value="RmlC-like_jellyroll"/>
</dbReference>
<dbReference type="PANTHER" id="PTHR37943:SF1">
    <property type="entry name" value="PROTEIN VES"/>
    <property type="match status" value="1"/>
</dbReference>
<dbReference type="InterPro" id="IPR011051">
    <property type="entry name" value="RmlC_Cupin_sf"/>
</dbReference>
<keyword evidence="4" id="KW-1185">Reference proteome</keyword>
<dbReference type="Proteomes" id="UP000318428">
    <property type="component" value="Unassembled WGS sequence"/>
</dbReference>
<dbReference type="Proteomes" id="UP000317901">
    <property type="component" value="Unassembled WGS sequence"/>
</dbReference>
<dbReference type="Gene3D" id="2.60.120.10">
    <property type="entry name" value="Jelly Rolls"/>
    <property type="match status" value="1"/>
</dbReference>
<evidence type="ECO:0000313" key="2">
    <source>
        <dbReference type="EMBL" id="TWR87539.1"/>
    </source>
</evidence>
<evidence type="ECO:0000313" key="1">
    <source>
        <dbReference type="EMBL" id="TWR87492.1"/>
    </source>
</evidence>
<dbReference type="AlphaFoldDB" id="A0A5C5PVC6"/>
<dbReference type="EMBL" id="VFIP01000034">
    <property type="protein sequence ID" value="TWR87539.1"/>
    <property type="molecule type" value="Genomic_DNA"/>
</dbReference>
<dbReference type="SUPFAM" id="SSF51182">
    <property type="entry name" value="RmlC-like cupins"/>
    <property type="match status" value="1"/>
</dbReference>
<proteinExistence type="predicted"/>
<organism evidence="2 3">
    <name type="scientific">Pseudomonas saxonica</name>
    <dbReference type="NCBI Taxonomy" id="2600598"/>
    <lineage>
        <taxon>Bacteria</taxon>
        <taxon>Pseudomonadati</taxon>
        <taxon>Pseudomonadota</taxon>
        <taxon>Gammaproteobacteria</taxon>
        <taxon>Pseudomonadales</taxon>
        <taxon>Pseudomonadaceae</taxon>
        <taxon>Pseudomonas</taxon>
    </lineage>
</organism>
<reference evidence="3 4" key="1">
    <citation type="submission" date="2019-06" db="EMBL/GenBank/DDBJ databases">
        <title>Pseudomonas bimorpha sp. nov. isolated from bovine raw milk and skim milk concentrate.</title>
        <authorList>
            <person name="Hofmann K."/>
            <person name="Huptas C."/>
            <person name="Doll E."/>
            <person name="Scherer S."/>
            <person name="Wenning M."/>
        </authorList>
    </citation>
    <scope>NUCLEOTIDE SEQUENCE [LARGE SCALE GENOMIC DNA]</scope>
    <source>
        <strain evidence="1 4">DSM 108989</strain>
        <strain evidence="2 3">DSM 108990</strain>
    </source>
</reference>
<accession>A0A5C5PVC6</accession>
<dbReference type="OrthoDB" id="9800082at2"/>
<dbReference type="EMBL" id="VFIO01000008">
    <property type="protein sequence ID" value="TWR87492.1"/>
    <property type="molecule type" value="Genomic_DNA"/>
</dbReference>
<protein>
    <submittedName>
        <fullName evidence="2">HutD family protein</fullName>
    </submittedName>
</protein>
<dbReference type="Pfam" id="PF05962">
    <property type="entry name" value="HutD"/>
    <property type="match status" value="1"/>
</dbReference>
<dbReference type="CDD" id="cd20293">
    <property type="entry name" value="cupin_HutD_N"/>
    <property type="match status" value="1"/>
</dbReference>
<evidence type="ECO:0000313" key="3">
    <source>
        <dbReference type="Proteomes" id="UP000317901"/>
    </source>
</evidence>
<gene>
    <name evidence="2" type="ORF">FJD37_16615</name>
    <name evidence="1" type="ORF">FJD38_18880</name>
</gene>
<comment type="caution">
    <text evidence="2">The sequence shown here is derived from an EMBL/GenBank/DDBJ whole genome shotgun (WGS) entry which is preliminary data.</text>
</comment>
<sequence>MPAVPWKNHAGITRELCIEPPGSDLNTFIWRVSVAEVAADSAFSTFDGIDRTIVLLNGSGLHLQLPGGLLHPLTSANQPFTFAGELQVQATVQGGATRDFNLMVRRCAATGSIAVYSCPQQLLLAANASLLFVARGEALLTNAEGRMQRLRAGDRVCFGEGQARPQLQCGTDAVVLAVHIDKK</sequence>
<evidence type="ECO:0000313" key="4">
    <source>
        <dbReference type="Proteomes" id="UP000318428"/>
    </source>
</evidence>
<dbReference type="PANTHER" id="PTHR37943">
    <property type="entry name" value="PROTEIN VES"/>
    <property type="match status" value="1"/>
</dbReference>
<name>A0A5C5PVC6_9PSED</name>
<dbReference type="InterPro" id="IPR010282">
    <property type="entry name" value="Uncharacterised_HutD/Ves"/>
</dbReference>